<dbReference type="KEGG" id="nzo:SAMEA4504057_1991"/>
<accession>A0AB38DTP1</accession>
<feature type="chain" id="PRO_5044269666" evidence="1">
    <location>
        <begin position="22"/>
        <end position="248"/>
    </location>
</feature>
<dbReference type="EMBL" id="MTBM01000002">
    <property type="protein sequence ID" value="OSI11234.1"/>
    <property type="molecule type" value="Genomic_DNA"/>
</dbReference>
<dbReference type="EMBL" id="LT906434">
    <property type="protein sequence ID" value="SNU80466.1"/>
    <property type="molecule type" value="Genomic_DNA"/>
</dbReference>
<organism evidence="3 5">
    <name type="scientific">Neisseria zoodegmatis</name>
    <dbReference type="NCBI Taxonomy" id="326523"/>
    <lineage>
        <taxon>Bacteria</taxon>
        <taxon>Pseudomonadati</taxon>
        <taxon>Pseudomonadota</taxon>
        <taxon>Betaproteobacteria</taxon>
        <taxon>Neisseriales</taxon>
        <taxon>Neisseriaceae</taxon>
        <taxon>Neisseria</taxon>
    </lineage>
</organism>
<keyword evidence="4" id="KW-1185">Reference proteome</keyword>
<evidence type="ECO:0000313" key="2">
    <source>
        <dbReference type="EMBL" id="OSI11234.1"/>
    </source>
</evidence>
<dbReference type="AlphaFoldDB" id="A0AB38DTP1"/>
<proteinExistence type="predicted"/>
<evidence type="ECO:0000313" key="5">
    <source>
        <dbReference type="Proteomes" id="UP000215033"/>
    </source>
</evidence>
<dbReference type="PROSITE" id="PS51257">
    <property type="entry name" value="PROKAR_LIPOPROTEIN"/>
    <property type="match status" value="1"/>
</dbReference>
<name>A0AB38DTP1_9NEIS</name>
<reference evidence="3 5" key="2">
    <citation type="submission" date="2017-06" db="EMBL/GenBank/DDBJ databases">
        <authorList>
            <consortium name="Pathogen Informatics"/>
        </authorList>
    </citation>
    <scope>NUCLEOTIDE SEQUENCE [LARGE SCALE GENOMIC DNA]</scope>
    <source>
        <strain evidence="3 5">NCTC12230</strain>
    </source>
</reference>
<keyword evidence="1" id="KW-0732">Signal</keyword>
<dbReference type="Proteomes" id="UP000193466">
    <property type="component" value="Unassembled WGS sequence"/>
</dbReference>
<dbReference type="Proteomes" id="UP000215033">
    <property type="component" value="Chromosome 1"/>
</dbReference>
<gene>
    <name evidence="2" type="ORF">BWD10_02250</name>
    <name evidence="3" type="ORF">SAMEA4504057_01991</name>
</gene>
<dbReference type="RefSeq" id="WP_085362835.1">
    <property type="nucleotide sequence ID" value="NZ_LT906434.1"/>
</dbReference>
<sequence>MKKPILLLSTLFLLVSCSSVTNTNTDNKKVDAESILFPPSVKKQTASLMQYVVRKMGDNFGEIIIKNPELKELNLTKEEARGVKKIFQLFFSDLEKQIDYSSMINQIVHSSLAQCNHFTEKELLNIQQFHQTPVGISLLEKINDYKLKQAKLQSEKILSSASAGKLIKPQTTDNEISMPLSLYTPQELKAIQEFYNIPGNEMIFYKQAQFQICVEKVSSTMGEQIFTKKFEENESKLSRELGKVLKEE</sequence>
<protein>
    <submittedName>
        <fullName evidence="3">Uncharacterized protein conserved in bacteria</fullName>
    </submittedName>
</protein>
<evidence type="ECO:0000313" key="3">
    <source>
        <dbReference type="EMBL" id="SNU80466.1"/>
    </source>
</evidence>
<evidence type="ECO:0000313" key="4">
    <source>
        <dbReference type="Proteomes" id="UP000193466"/>
    </source>
</evidence>
<feature type="signal peptide" evidence="1">
    <location>
        <begin position="1"/>
        <end position="21"/>
    </location>
</feature>
<reference evidence="2 4" key="1">
    <citation type="submission" date="2017-01" db="EMBL/GenBank/DDBJ databases">
        <authorList>
            <person name="Wolfgang W.J."/>
            <person name="Cole J."/>
            <person name="Wroblewski D."/>
            <person name="Mcginnis J."/>
            <person name="Musser K.A."/>
        </authorList>
    </citation>
    <scope>NUCLEOTIDE SEQUENCE [LARGE SCALE GENOMIC DNA]</scope>
    <source>
        <strain evidence="2 4">DSM 21643</strain>
    </source>
</reference>
<evidence type="ECO:0000256" key="1">
    <source>
        <dbReference type="SAM" id="SignalP"/>
    </source>
</evidence>